<dbReference type="GO" id="GO:0005737">
    <property type="term" value="C:cytoplasm"/>
    <property type="evidence" value="ECO:0007669"/>
    <property type="project" value="TreeGrafter"/>
</dbReference>
<protein>
    <recommendedName>
        <fullName evidence="2">DNA gyrase subunit A</fullName>
    </recommendedName>
</protein>
<reference evidence="1" key="1">
    <citation type="journal article" date="2014" name="Front. Microbiol.">
        <title>High frequency of phylogenetically diverse reductive dehalogenase-homologous genes in deep subseafloor sedimentary metagenomes.</title>
        <authorList>
            <person name="Kawai M."/>
            <person name="Futagami T."/>
            <person name="Toyoda A."/>
            <person name="Takaki Y."/>
            <person name="Nishi S."/>
            <person name="Hori S."/>
            <person name="Arai W."/>
            <person name="Tsubouchi T."/>
            <person name="Morono Y."/>
            <person name="Uchiyama I."/>
            <person name="Ito T."/>
            <person name="Fujiyama A."/>
            <person name="Inagaki F."/>
            <person name="Takami H."/>
        </authorList>
    </citation>
    <scope>NUCLEOTIDE SEQUENCE</scope>
    <source>
        <strain evidence="1">Expedition CK06-06</strain>
    </source>
</reference>
<evidence type="ECO:0000313" key="1">
    <source>
        <dbReference type="EMBL" id="GAI49728.1"/>
    </source>
</evidence>
<feature type="non-terminal residue" evidence="1">
    <location>
        <position position="1"/>
    </location>
</feature>
<gene>
    <name evidence="1" type="ORF">S06H3_59491</name>
</gene>
<dbReference type="InterPro" id="IPR006691">
    <property type="entry name" value="GyrA/parC_rep"/>
</dbReference>
<dbReference type="PANTHER" id="PTHR43493:SF5">
    <property type="entry name" value="DNA GYRASE SUBUNIT A, CHLOROPLASTIC_MITOCHONDRIAL"/>
    <property type="match status" value="1"/>
</dbReference>
<evidence type="ECO:0008006" key="2">
    <source>
        <dbReference type="Google" id="ProtNLM"/>
    </source>
</evidence>
<dbReference type="GO" id="GO:0003918">
    <property type="term" value="F:DNA topoisomerase type II (double strand cut, ATP-hydrolyzing) activity"/>
    <property type="evidence" value="ECO:0007669"/>
    <property type="project" value="TreeGrafter"/>
</dbReference>
<organism evidence="1">
    <name type="scientific">marine sediment metagenome</name>
    <dbReference type="NCBI Taxonomy" id="412755"/>
    <lineage>
        <taxon>unclassified sequences</taxon>
        <taxon>metagenomes</taxon>
        <taxon>ecological metagenomes</taxon>
    </lineage>
</organism>
<dbReference type="GO" id="GO:0009330">
    <property type="term" value="C:DNA topoisomerase type II (double strand cut, ATP-hydrolyzing) complex"/>
    <property type="evidence" value="ECO:0007669"/>
    <property type="project" value="TreeGrafter"/>
</dbReference>
<dbReference type="PANTHER" id="PTHR43493">
    <property type="entry name" value="DNA GYRASE/TOPOISOMERASE SUBUNIT A"/>
    <property type="match status" value="1"/>
</dbReference>
<proteinExistence type="predicted"/>
<dbReference type="GO" id="GO:0003677">
    <property type="term" value="F:DNA binding"/>
    <property type="evidence" value="ECO:0007669"/>
    <property type="project" value="InterPro"/>
</dbReference>
<accession>X1P1G7</accession>
<dbReference type="GO" id="GO:0005524">
    <property type="term" value="F:ATP binding"/>
    <property type="evidence" value="ECO:0007669"/>
    <property type="project" value="InterPro"/>
</dbReference>
<dbReference type="Gene3D" id="2.120.10.90">
    <property type="entry name" value="DNA gyrase/topoisomerase IV, subunit A, C-terminal"/>
    <property type="match status" value="1"/>
</dbReference>
<feature type="non-terminal residue" evidence="1">
    <location>
        <position position="200"/>
    </location>
</feature>
<dbReference type="AlphaFoldDB" id="X1P1G7"/>
<name>X1P1G7_9ZZZZ</name>
<dbReference type="EMBL" id="BARV01038662">
    <property type="protein sequence ID" value="GAI49728.1"/>
    <property type="molecule type" value="Genomic_DNA"/>
</dbReference>
<dbReference type="InterPro" id="IPR035516">
    <property type="entry name" value="Gyrase/topoIV_suA_C"/>
</dbReference>
<dbReference type="InterPro" id="IPR050220">
    <property type="entry name" value="Type_II_DNA_Topoisomerases"/>
</dbReference>
<sequence>GEIKKTAVGSFASVRSSGLIAMDLEKRDELVAAHLATDQDDVILVTQKGQSIRFAVSKLRASLRTSGGVRSIHLAPDDQVVSMGIAYPEAFLLTVTTGGFGKLTPVGSYPRQHRAGSGVRTFKLTEKSGKVADAKLVSQSDQLMIISAEGIVINTPVREKDPKQGIAIQGRGTQGVRLMRLDSGDRVVAIACFDKKSTDA</sequence>
<dbReference type="GO" id="GO:0006265">
    <property type="term" value="P:DNA topological change"/>
    <property type="evidence" value="ECO:0007669"/>
    <property type="project" value="InterPro"/>
</dbReference>
<dbReference type="Pfam" id="PF03989">
    <property type="entry name" value="DNA_gyraseA_C"/>
    <property type="match status" value="4"/>
</dbReference>
<dbReference type="SUPFAM" id="SSF101904">
    <property type="entry name" value="GyrA/ParC C-terminal domain-like"/>
    <property type="match status" value="1"/>
</dbReference>
<comment type="caution">
    <text evidence="1">The sequence shown here is derived from an EMBL/GenBank/DDBJ whole genome shotgun (WGS) entry which is preliminary data.</text>
</comment>